<dbReference type="SUPFAM" id="SSF53448">
    <property type="entry name" value="Nucleotide-diphospho-sugar transferases"/>
    <property type="match status" value="1"/>
</dbReference>
<feature type="signal peptide" evidence="2">
    <location>
        <begin position="1"/>
        <end position="30"/>
    </location>
</feature>
<keyword evidence="5" id="KW-1185">Reference proteome</keyword>
<protein>
    <recommendedName>
        <fullName evidence="3">Glycosyltransferase 2-like domain-containing protein</fullName>
    </recommendedName>
</protein>
<dbReference type="Gene3D" id="3.90.550.10">
    <property type="entry name" value="Spore Coat Polysaccharide Biosynthesis Protein SpsA, Chain A"/>
    <property type="match status" value="1"/>
</dbReference>
<dbReference type="Pfam" id="PF00535">
    <property type="entry name" value="Glycos_transf_2"/>
    <property type="match status" value="1"/>
</dbReference>
<dbReference type="PANTHER" id="PTHR43646:SF3">
    <property type="entry name" value="SLR1566 PROTEIN"/>
    <property type="match status" value="1"/>
</dbReference>
<dbReference type="RefSeq" id="WP_203746421.1">
    <property type="nucleotide sequence ID" value="NZ_BONF01000016.1"/>
</dbReference>
<accession>A0A8J3JJH5</accession>
<name>A0A8J3JJH5_9ACTN</name>
<evidence type="ECO:0000313" key="5">
    <source>
        <dbReference type="Proteomes" id="UP000601223"/>
    </source>
</evidence>
<feature type="domain" description="Glycosyltransferase 2-like" evidence="3">
    <location>
        <begin position="77"/>
        <end position="206"/>
    </location>
</feature>
<dbReference type="CDD" id="cd00761">
    <property type="entry name" value="Glyco_tranf_GTA_type"/>
    <property type="match status" value="1"/>
</dbReference>
<reference evidence="4 5" key="1">
    <citation type="submission" date="2021-01" db="EMBL/GenBank/DDBJ databases">
        <title>Whole genome shotgun sequence of Catellatospora bangladeshensis NBRC 107357.</title>
        <authorList>
            <person name="Komaki H."/>
            <person name="Tamura T."/>
        </authorList>
    </citation>
    <scope>NUCLEOTIDE SEQUENCE [LARGE SCALE GENOMIC DNA]</scope>
    <source>
        <strain evidence="4 5">NBRC 107357</strain>
    </source>
</reference>
<evidence type="ECO:0000313" key="4">
    <source>
        <dbReference type="EMBL" id="GIF81811.1"/>
    </source>
</evidence>
<sequence>MALLATAVAAYHLVKTAGLAANARSFPVLAAPPPVPPRTRAAGNRSPGTWPRSARSAGRLPHLPREVGAAGRLPRTSLLVPARDEAARLPHTLPGLLSQPADEILVLDDGSTDGTADVVRRFADPRLRLLTGAPRPDGWIGKNWACHQLAAAATGDLLVYLDADVTLRPGALEAVWTQVRRQRADVFSVFPRQQTGTLGERLLVPLIDENLLGFLPHQLLDLPIPAAAVANGQLLAFRRAAYDRLGGHAAVAGEIVEDLALGRLTRRKGLKLGLALGGDLVSTRMYDGYRSTVRGTGKSMRAAHGGSDALLAASAAWHLAAYTLPWLRWNHGPAWRLAAVLGLAERVLSNAKTGRGAYAEAALVPFTAPAALPVYALALRRTAVWKGRRYR</sequence>
<gene>
    <name evidence="4" type="ORF">Cba03nite_31600</name>
</gene>
<dbReference type="EMBL" id="BONF01000016">
    <property type="protein sequence ID" value="GIF81811.1"/>
    <property type="molecule type" value="Genomic_DNA"/>
</dbReference>
<proteinExistence type="predicted"/>
<keyword evidence="2" id="KW-0732">Signal</keyword>
<organism evidence="4 5">
    <name type="scientific">Catellatospora bangladeshensis</name>
    <dbReference type="NCBI Taxonomy" id="310355"/>
    <lineage>
        <taxon>Bacteria</taxon>
        <taxon>Bacillati</taxon>
        <taxon>Actinomycetota</taxon>
        <taxon>Actinomycetes</taxon>
        <taxon>Micromonosporales</taxon>
        <taxon>Micromonosporaceae</taxon>
        <taxon>Catellatospora</taxon>
    </lineage>
</organism>
<evidence type="ECO:0000259" key="3">
    <source>
        <dbReference type="Pfam" id="PF00535"/>
    </source>
</evidence>
<feature type="chain" id="PRO_5038602549" description="Glycosyltransferase 2-like domain-containing protein" evidence="2">
    <location>
        <begin position="31"/>
        <end position="391"/>
    </location>
</feature>
<dbReference type="Proteomes" id="UP000601223">
    <property type="component" value="Unassembled WGS sequence"/>
</dbReference>
<dbReference type="AlphaFoldDB" id="A0A8J3JJH5"/>
<dbReference type="InterPro" id="IPR029044">
    <property type="entry name" value="Nucleotide-diphossugar_trans"/>
</dbReference>
<evidence type="ECO:0000256" key="1">
    <source>
        <dbReference type="SAM" id="MobiDB-lite"/>
    </source>
</evidence>
<evidence type="ECO:0000256" key="2">
    <source>
        <dbReference type="SAM" id="SignalP"/>
    </source>
</evidence>
<feature type="region of interest" description="Disordered" evidence="1">
    <location>
        <begin position="32"/>
        <end position="67"/>
    </location>
</feature>
<comment type="caution">
    <text evidence="4">The sequence shown here is derived from an EMBL/GenBank/DDBJ whole genome shotgun (WGS) entry which is preliminary data.</text>
</comment>
<dbReference type="PANTHER" id="PTHR43646">
    <property type="entry name" value="GLYCOSYLTRANSFERASE"/>
    <property type="match status" value="1"/>
</dbReference>
<dbReference type="InterPro" id="IPR001173">
    <property type="entry name" value="Glyco_trans_2-like"/>
</dbReference>